<dbReference type="Pfam" id="PF00291">
    <property type="entry name" value="PALP"/>
    <property type="match status" value="1"/>
</dbReference>
<dbReference type="InterPro" id="IPR001926">
    <property type="entry name" value="TrpB-like_PALP"/>
</dbReference>
<dbReference type="RefSeq" id="WP_203652845.1">
    <property type="nucleotide sequence ID" value="NZ_BONR01000001.1"/>
</dbReference>
<dbReference type="InterPro" id="IPR050214">
    <property type="entry name" value="Cys_Synth/Cystath_Beta-Synth"/>
</dbReference>
<feature type="domain" description="Tryptophan synthase beta chain-like PALP" evidence="3">
    <location>
        <begin position="23"/>
        <end position="305"/>
    </location>
</feature>
<reference evidence="4" key="1">
    <citation type="submission" date="2021-01" db="EMBL/GenBank/DDBJ databases">
        <title>Whole genome shotgun sequence of Demequina activiva NBRC 110675.</title>
        <authorList>
            <person name="Komaki H."/>
            <person name="Tamura T."/>
        </authorList>
    </citation>
    <scope>NUCLEOTIDE SEQUENCE</scope>
    <source>
        <strain evidence="4">NBRC 110675</strain>
    </source>
</reference>
<dbReference type="EMBL" id="BONR01000001">
    <property type="protein sequence ID" value="GIG53369.1"/>
    <property type="molecule type" value="Genomic_DNA"/>
</dbReference>
<dbReference type="Proteomes" id="UP000652354">
    <property type="component" value="Unassembled WGS sequence"/>
</dbReference>
<dbReference type="CDD" id="cd01561">
    <property type="entry name" value="CBS_like"/>
    <property type="match status" value="1"/>
</dbReference>
<evidence type="ECO:0000256" key="2">
    <source>
        <dbReference type="ARBA" id="ARBA00022898"/>
    </source>
</evidence>
<proteinExistence type="predicted"/>
<dbReference type="InterPro" id="IPR036052">
    <property type="entry name" value="TrpB-like_PALP_sf"/>
</dbReference>
<sequence length="345" mass="36225">MMRTSGTLEIRDDAAFDRHGGFLPTPVTRLRRLFPLSDLRVFAKLDQLQVSGSTKERTASFLLDDLERTGSLRPSGTVVESTSGNLGMALARQCTLRGYTFIAVVDDRANAAACQTMAAYGARVEHVPTPPDGNRLRARIARVAELLAEDADAVTTHQYGSAANPDAHARTTLPELVASMGAPPDHLYVAMSTTGTVLGCQRAIEREGWHTRLVGVDAEGSALFGGASGERKLPGLGAGFATALSEHAHPDAIHRVSEAHMVLGCRLLARREGILAGASTGAIVAAVGRDLPSLAPGATVAMLVHDGGGAYLPTVYDDGWVRREIAGGADALSAVDLDNPFAGRA</sequence>
<evidence type="ECO:0000259" key="3">
    <source>
        <dbReference type="Pfam" id="PF00291"/>
    </source>
</evidence>
<dbReference type="PANTHER" id="PTHR10314">
    <property type="entry name" value="CYSTATHIONINE BETA-SYNTHASE"/>
    <property type="match status" value="1"/>
</dbReference>
<evidence type="ECO:0000313" key="4">
    <source>
        <dbReference type="EMBL" id="GIG53369.1"/>
    </source>
</evidence>
<keyword evidence="2" id="KW-0663">Pyridoxal phosphate</keyword>
<dbReference type="GO" id="GO:1901605">
    <property type="term" value="P:alpha-amino acid metabolic process"/>
    <property type="evidence" value="ECO:0007669"/>
    <property type="project" value="UniProtKB-ARBA"/>
</dbReference>
<organism evidence="4 5">
    <name type="scientific">Demequina activiva</name>
    <dbReference type="NCBI Taxonomy" id="1582364"/>
    <lineage>
        <taxon>Bacteria</taxon>
        <taxon>Bacillati</taxon>
        <taxon>Actinomycetota</taxon>
        <taxon>Actinomycetes</taxon>
        <taxon>Micrococcales</taxon>
        <taxon>Demequinaceae</taxon>
        <taxon>Demequina</taxon>
    </lineage>
</organism>
<dbReference type="Gene3D" id="3.40.50.1100">
    <property type="match status" value="2"/>
</dbReference>
<dbReference type="AlphaFoldDB" id="A0A919Q0C9"/>
<evidence type="ECO:0000313" key="5">
    <source>
        <dbReference type="Proteomes" id="UP000652354"/>
    </source>
</evidence>
<keyword evidence="5" id="KW-1185">Reference proteome</keyword>
<name>A0A919Q0C9_9MICO</name>
<protein>
    <submittedName>
        <fullName evidence="4">2,3-diaminopropionate biosynthesis protein SbnA</fullName>
    </submittedName>
</protein>
<comment type="caution">
    <text evidence="4">The sequence shown here is derived from an EMBL/GenBank/DDBJ whole genome shotgun (WGS) entry which is preliminary data.</text>
</comment>
<accession>A0A919Q0C9</accession>
<dbReference type="SUPFAM" id="SSF53686">
    <property type="entry name" value="Tryptophan synthase beta subunit-like PLP-dependent enzymes"/>
    <property type="match status" value="1"/>
</dbReference>
<evidence type="ECO:0000256" key="1">
    <source>
        <dbReference type="ARBA" id="ARBA00001933"/>
    </source>
</evidence>
<gene>
    <name evidence="4" type="ORF">Dac01nite_01210</name>
</gene>
<comment type="cofactor">
    <cofactor evidence="1">
        <name>pyridoxal 5'-phosphate</name>
        <dbReference type="ChEBI" id="CHEBI:597326"/>
    </cofactor>
</comment>